<feature type="transmembrane region" description="Helical" evidence="1">
    <location>
        <begin position="279"/>
        <end position="301"/>
    </location>
</feature>
<feature type="transmembrane region" description="Helical" evidence="1">
    <location>
        <begin position="202"/>
        <end position="222"/>
    </location>
</feature>
<evidence type="ECO:0000259" key="2">
    <source>
        <dbReference type="Pfam" id="PF09851"/>
    </source>
</evidence>
<evidence type="ECO:0000313" key="3">
    <source>
        <dbReference type="EMBL" id="CAB4322512.1"/>
    </source>
</evidence>
<evidence type="ECO:0000313" key="4">
    <source>
        <dbReference type="EMBL" id="CAB4930060.1"/>
    </source>
</evidence>
<proteinExistence type="predicted"/>
<feature type="transmembrane region" description="Helical" evidence="1">
    <location>
        <begin position="322"/>
        <end position="338"/>
    </location>
</feature>
<protein>
    <submittedName>
        <fullName evidence="3">Unannotated protein</fullName>
    </submittedName>
</protein>
<keyword evidence="1" id="KW-1133">Transmembrane helix</keyword>
<dbReference type="EMBL" id="CAFBNC010000020">
    <property type="protein sequence ID" value="CAB4930060.1"/>
    <property type="molecule type" value="Genomic_DNA"/>
</dbReference>
<keyword evidence="1" id="KW-0472">Membrane</keyword>
<sequence>MESTTARHSRTRKILVWVLVVLSTLITFGSAAEVWVKHQLLDTPAWVRASDKLLATPEVRSALAAYIVDEVYSTVDVQEQLSDKLPEDWKGIAGPISAAIRGPVTSTVENLLGSPKIKTIWHKVNTAAHQSLVNVLEDKTKYGSTSDGKVVLDLGEVIRAVATNLGLSQSAVDRIPADAGKITLIQSDQLAAAQQAVRLLGILNWVLLVVVVGLYGLAVFLAKGRRRVTLRNVGWSLLLVAFGLILVRQVTGNLVISLINDPNMTAAGRAVYLIGSELLIAVALTIATYGAIIVFGTLLIGPSRAATSLRKLIAPVLNADQTVFWVGAAVLFSIVWLWEPTAAFRIWWSVLAMLIVGALGLEFLRRRSLVEFPDSRADMDLDGMKRSVAGVWTSVSGRVRSLGGSSVGDADPVEKLSKLQALHASGALTDDEFSSAKAKVLSPDQS</sequence>
<dbReference type="Pfam" id="PF09851">
    <property type="entry name" value="SHOCT"/>
    <property type="match status" value="1"/>
</dbReference>
<dbReference type="InterPro" id="IPR018649">
    <property type="entry name" value="SHOCT"/>
</dbReference>
<feature type="transmembrane region" description="Helical" evidence="1">
    <location>
        <begin position="344"/>
        <end position="364"/>
    </location>
</feature>
<evidence type="ECO:0000256" key="1">
    <source>
        <dbReference type="SAM" id="Phobius"/>
    </source>
</evidence>
<reference evidence="3" key="1">
    <citation type="submission" date="2020-05" db="EMBL/GenBank/DDBJ databases">
        <authorList>
            <person name="Chiriac C."/>
            <person name="Salcher M."/>
            <person name="Ghai R."/>
            <person name="Kavagutti S V."/>
        </authorList>
    </citation>
    <scope>NUCLEOTIDE SEQUENCE</scope>
</reference>
<organism evidence="3">
    <name type="scientific">freshwater metagenome</name>
    <dbReference type="NCBI Taxonomy" id="449393"/>
    <lineage>
        <taxon>unclassified sequences</taxon>
        <taxon>metagenomes</taxon>
        <taxon>ecological metagenomes</taxon>
    </lineage>
</organism>
<dbReference type="AlphaFoldDB" id="A0A6J5YG16"/>
<keyword evidence="1" id="KW-0812">Transmembrane</keyword>
<dbReference type="EMBL" id="CAEMXZ010000006">
    <property type="protein sequence ID" value="CAB4322512.1"/>
    <property type="molecule type" value="Genomic_DNA"/>
</dbReference>
<feature type="transmembrane region" description="Helical" evidence="1">
    <location>
        <begin position="234"/>
        <end position="259"/>
    </location>
</feature>
<feature type="domain" description="SHOCT" evidence="2">
    <location>
        <begin position="414"/>
        <end position="441"/>
    </location>
</feature>
<name>A0A6J5YG16_9ZZZZ</name>
<accession>A0A6J5YG16</accession>
<gene>
    <name evidence="3" type="ORF">UFOPK1392_00247</name>
    <name evidence="4" type="ORF">UFOPK3733_00613</name>
</gene>